<dbReference type="InterPro" id="IPR032638">
    <property type="entry name" value="Porin_5"/>
</dbReference>
<keyword evidence="3" id="KW-1185">Reference proteome</keyword>
<dbReference type="InterPro" id="IPR006311">
    <property type="entry name" value="TAT_signal"/>
</dbReference>
<keyword evidence="1" id="KW-0732">Signal</keyword>
<feature type="chain" id="PRO_5032377509" description="Porin" evidence="1">
    <location>
        <begin position="29"/>
        <end position="601"/>
    </location>
</feature>
<dbReference type="AlphaFoldDB" id="A0A840LBV4"/>
<comment type="caution">
    <text evidence="2">The sequence shown here is derived from an EMBL/GenBank/DDBJ whole genome shotgun (WGS) entry which is preliminary data.</text>
</comment>
<dbReference type="SUPFAM" id="SSF56935">
    <property type="entry name" value="Porins"/>
    <property type="match status" value="1"/>
</dbReference>
<organism evidence="2 3">
    <name type="scientific">Roseateles oligotrophus</name>
    <dbReference type="NCBI Taxonomy" id="1769250"/>
    <lineage>
        <taxon>Bacteria</taxon>
        <taxon>Pseudomonadati</taxon>
        <taxon>Pseudomonadota</taxon>
        <taxon>Betaproteobacteria</taxon>
        <taxon>Burkholderiales</taxon>
        <taxon>Sphaerotilaceae</taxon>
        <taxon>Roseateles</taxon>
    </lineage>
</organism>
<dbReference type="EMBL" id="JACHLP010000014">
    <property type="protein sequence ID" value="MBB4846094.1"/>
    <property type="molecule type" value="Genomic_DNA"/>
</dbReference>
<dbReference type="Pfam" id="PF16930">
    <property type="entry name" value="Porin_5"/>
    <property type="match status" value="1"/>
</dbReference>
<evidence type="ECO:0000313" key="3">
    <source>
        <dbReference type="Proteomes" id="UP000562027"/>
    </source>
</evidence>
<protein>
    <recommendedName>
        <fullName evidence="4">Porin</fullName>
    </recommendedName>
</protein>
<reference evidence="2 3" key="1">
    <citation type="submission" date="2020-08" db="EMBL/GenBank/DDBJ databases">
        <title>Functional genomics of gut bacteria from endangered species of beetles.</title>
        <authorList>
            <person name="Carlos-Shanley C."/>
        </authorList>
    </citation>
    <scope>NUCLEOTIDE SEQUENCE [LARGE SCALE GENOMIC DNA]</scope>
    <source>
        <strain evidence="2 3">S00239</strain>
    </source>
</reference>
<dbReference type="Proteomes" id="UP000562027">
    <property type="component" value="Unassembled WGS sequence"/>
</dbReference>
<proteinExistence type="predicted"/>
<accession>A0A840LBV4</accession>
<dbReference type="RefSeq" id="WP_184304630.1">
    <property type="nucleotide sequence ID" value="NZ_JACHLP010000014.1"/>
</dbReference>
<dbReference type="PROSITE" id="PS51318">
    <property type="entry name" value="TAT"/>
    <property type="match status" value="1"/>
</dbReference>
<evidence type="ECO:0008006" key="4">
    <source>
        <dbReference type="Google" id="ProtNLM"/>
    </source>
</evidence>
<name>A0A840LBV4_9BURK</name>
<sequence>MRFPNTRRRPLLLCLALAAALSSAPARADDKQALEQLRATTLALIDALVGQGLLTRERADALLKQAAQQAAPAVAAPAPGGWGAPLAGAAAAATAKAPGQVIRVPYVSETLRQQLREEIRNEVLTVAREERWADPRALPEWVRGIALEGDVRVRWQSERYAQPSYALDDKGQPLGVPCLNVGGNLPAECYRVQRDSPAWAPDLVNTTNDRDRLTLRARLGINAKVSDDVSAGLRLSTGTSSGPSSASQTLGNYFNKSSLVLDRAYIRWEPRYNLRLLAGRMANPFQGGDLLWPEDLGFDGLALQGDLNVGSGNFAFATAGAFPLEEFNTDKRDKWLYGFQAGLDMSLGNNTQLRAALGSFRFQNMEGVRATELPLSASNPRAATQSYLSSQYALAGRQKGNTLINLCPLSSENNKDAAAPCTNGGPVWGLASKFMPLSFSAGLLFKQFDPVEVGINFDWVRNSGFDLADIRARARSSAVDGLAEKTSGAQLRLNIGMPKLANAGDWTAFAALRRFERDAWLDAFTDTSWHLGGTNYQGWQIGGQYAFDRRSTLGLRLTSTRNLDDGVRLPLDPSNPSLLTGNLSSATLKIDVLQIDLNTRF</sequence>
<evidence type="ECO:0000313" key="2">
    <source>
        <dbReference type="EMBL" id="MBB4846094.1"/>
    </source>
</evidence>
<feature type="signal peptide" evidence="1">
    <location>
        <begin position="1"/>
        <end position="28"/>
    </location>
</feature>
<gene>
    <name evidence="2" type="ORF">HNP55_004648</name>
</gene>
<evidence type="ECO:0000256" key="1">
    <source>
        <dbReference type="SAM" id="SignalP"/>
    </source>
</evidence>